<proteinExistence type="predicted"/>
<evidence type="ECO:0000313" key="2">
    <source>
        <dbReference type="EMBL" id="SQC92368.1"/>
    </source>
</evidence>
<evidence type="ECO:0000256" key="1">
    <source>
        <dbReference type="SAM" id="MobiDB-lite"/>
    </source>
</evidence>
<evidence type="ECO:0000313" key="3">
    <source>
        <dbReference type="Proteomes" id="UP000251197"/>
    </source>
</evidence>
<feature type="region of interest" description="Disordered" evidence="1">
    <location>
        <begin position="27"/>
        <end position="48"/>
    </location>
</feature>
<dbReference type="Proteomes" id="UP000251197">
    <property type="component" value="Unassembled WGS sequence"/>
</dbReference>
<protein>
    <submittedName>
        <fullName evidence="2">Uncharacterized protein</fullName>
    </submittedName>
</protein>
<dbReference type="EMBL" id="UAVU01000009">
    <property type="protein sequence ID" value="SQC92368.1"/>
    <property type="molecule type" value="Genomic_DNA"/>
</dbReference>
<gene>
    <name evidence="2" type="ORF">NCTC12120_05562</name>
</gene>
<reference evidence="2 3" key="1">
    <citation type="submission" date="2018-06" db="EMBL/GenBank/DDBJ databases">
        <authorList>
            <consortium name="Pathogen Informatics"/>
            <person name="Doyle S."/>
        </authorList>
    </citation>
    <scope>NUCLEOTIDE SEQUENCE [LARGE SCALE GENOMIC DNA]</scope>
    <source>
        <strain evidence="2 3">NCTC12120</strain>
    </source>
</reference>
<name>A0A2X3IJ48_9ENTR</name>
<dbReference type="AlphaFoldDB" id="A0A2X3IJ48"/>
<organism evidence="2 3">
    <name type="scientific">Cedecea neteri</name>
    <dbReference type="NCBI Taxonomy" id="158822"/>
    <lineage>
        <taxon>Bacteria</taxon>
        <taxon>Pseudomonadati</taxon>
        <taxon>Pseudomonadota</taxon>
        <taxon>Gammaproteobacteria</taxon>
        <taxon>Enterobacterales</taxon>
        <taxon>Enterobacteriaceae</taxon>
        <taxon>Cedecea</taxon>
    </lineage>
</organism>
<sequence>MERCSRPLAISAQCAFAVSSSLRTRTFQQNKGGGKNRDKQRGKQTNGDKTRVKTCLRVVVKPVCVLFPECQQFIQRDFEPAIERRDGGRDQFSAAGFVIGFGSVQQGLQPAVTVGEPGGFILIGERLFPGLFYRLKVSLEAGVCFTERFFCPGQALVSPARRCRIPAPEWPAWRELASYGCG</sequence>
<feature type="compositionally biased region" description="Basic and acidic residues" evidence="1">
    <location>
        <begin position="35"/>
        <end position="48"/>
    </location>
</feature>
<accession>A0A2X3IJ48</accession>